<gene>
    <name evidence="1" type="ORF">HHL15_22745</name>
</gene>
<dbReference type="RefSeq" id="WP_169148113.1">
    <property type="nucleotide sequence ID" value="NZ_JABBGA010000030.1"/>
</dbReference>
<dbReference type="AlphaFoldDB" id="A0A848GCL0"/>
<keyword evidence="2" id="KW-1185">Reference proteome</keyword>
<proteinExistence type="predicted"/>
<dbReference type="EMBL" id="JABBGA010000030">
    <property type="protein sequence ID" value="NML28585.1"/>
    <property type="molecule type" value="Genomic_DNA"/>
</dbReference>
<accession>A0A848GCL0</accession>
<organism evidence="1 2">
    <name type="scientific">Zoogloea dura</name>
    <dbReference type="NCBI Taxonomy" id="2728840"/>
    <lineage>
        <taxon>Bacteria</taxon>
        <taxon>Pseudomonadati</taxon>
        <taxon>Pseudomonadota</taxon>
        <taxon>Betaproteobacteria</taxon>
        <taxon>Rhodocyclales</taxon>
        <taxon>Zoogloeaceae</taxon>
        <taxon>Zoogloea</taxon>
    </lineage>
</organism>
<sequence length="77" mass="9014">MEDRIYCYHCMTYHPAGQMRRVDTPRGERWRCIRSIAGASNSTAERDAFGGRQTELNRLRARQLQESATPRSRSFSY</sequence>
<comment type="caution">
    <text evidence="1">The sequence shown here is derived from an EMBL/GenBank/DDBJ whole genome shotgun (WGS) entry which is preliminary data.</text>
</comment>
<dbReference type="Proteomes" id="UP000580043">
    <property type="component" value="Unassembled WGS sequence"/>
</dbReference>
<reference evidence="1 2" key="1">
    <citation type="submission" date="2020-04" db="EMBL/GenBank/DDBJ databases">
        <title>Zoogloea sp. G-4-1-14 isolated from soil.</title>
        <authorList>
            <person name="Dahal R.H."/>
        </authorList>
    </citation>
    <scope>NUCLEOTIDE SEQUENCE [LARGE SCALE GENOMIC DNA]</scope>
    <source>
        <strain evidence="1 2">G-4-1-14</strain>
    </source>
</reference>
<name>A0A848GCL0_9RHOO</name>
<evidence type="ECO:0000313" key="2">
    <source>
        <dbReference type="Proteomes" id="UP000580043"/>
    </source>
</evidence>
<protein>
    <submittedName>
        <fullName evidence="1">Uncharacterized protein</fullName>
    </submittedName>
</protein>
<evidence type="ECO:0000313" key="1">
    <source>
        <dbReference type="EMBL" id="NML28585.1"/>
    </source>
</evidence>